<keyword evidence="2" id="KW-0472">Membrane</keyword>
<keyword evidence="5" id="KW-1185">Reference proteome</keyword>
<evidence type="ECO:0000256" key="1">
    <source>
        <dbReference type="SAM" id="MobiDB-lite"/>
    </source>
</evidence>
<feature type="transmembrane region" description="Helical" evidence="2">
    <location>
        <begin position="53"/>
        <end position="76"/>
    </location>
</feature>
<dbReference type="PANTHER" id="PTHR19353:SF19">
    <property type="entry name" value="DELTA(5) FATTY ACID DESATURASE C-RELATED"/>
    <property type="match status" value="1"/>
</dbReference>
<feature type="transmembrane region" description="Helical" evidence="2">
    <location>
        <begin position="83"/>
        <end position="101"/>
    </location>
</feature>
<sequence>MTPTTAAATVADSPTATAPRPRPAGARSRAATSDFAALKRLVLDAGLMEKTPVFYWVMTTVLMAALGGCIAGFVLLGDSWFQLLVAAALGIVFTQMSFLGHEAVHKQIFTSHKVSDWYGLITGNLIVGLSIGWWTQKHNRHHANPNTKGKDPDIFDPVVAFTPEQAQARTGLAHEFTKRQGYLFFPLLLLEGLNLYRDAILTVLTRKKLKNRTAEIVLLSIRLIALPALVFWYLPLGMAFAFLGVQVAVWGFYMGASFAPNHKGMPQLENRSTLNFLLRQVTTSRNIVGTTFNTYLMGGLNYQIEHHLFPSMPRPHLKKAQRIVREFCAERDIRYTEVTLVQSYGAVVDYLNRVGIKARDPFECPMAGAGRAI</sequence>
<keyword evidence="2" id="KW-0812">Transmembrane</keyword>
<evidence type="ECO:0000256" key="2">
    <source>
        <dbReference type="SAM" id="Phobius"/>
    </source>
</evidence>
<feature type="region of interest" description="Disordered" evidence="1">
    <location>
        <begin position="1"/>
        <end position="29"/>
    </location>
</feature>
<comment type="caution">
    <text evidence="4">The sequence shown here is derived from an EMBL/GenBank/DDBJ whole genome shotgun (WGS) entry which is preliminary data.</text>
</comment>
<feature type="domain" description="Fatty acid desaturase" evidence="3">
    <location>
        <begin position="79"/>
        <end position="337"/>
    </location>
</feature>
<feature type="transmembrane region" description="Helical" evidence="2">
    <location>
        <begin position="117"/>
        <end position="135"/>
    </location>
</feature>
<evidence type="ECO:0000259" key="3">
    <source>
        <dbReference type="Pfam" id="PF00487"/>
    </source>
</evidence>
<keyword evidence="2" id="KW-1133">Transmembrane helix</keyword>
<dbReference type="Pfam" id="PF00487">
    <property type="entry name" value="FA_desaturase"/>
    <property type="match status" value="1"/>
</dbReference>
<feature type="compositionally biased region" description="Low complexity" evidence="1">
    <location>
        <begin position="13"/>
        <end position="29"/>
    </location>
</feature>
<evidence type="ECO:0000313" key="5">
    <source>
        <dbReference type="Proteomes" id="UP001500642"/>
    </source>
</evidence>
<evidence type="ECO:0000313" key="4">
    <source>
        <dbReference type="EMBL" id="GAA4386621.1"/>
    </source>
</evidence>
<dbReference type="Proteomes" id="UP001500642">
    <property type="component" value="Unassembled WGS sequence"/>
</dbReference>
<organism evidence="4 5">
    <name type="scientific">Brevibacterium pityocampae</name>
    <dbReference type="NCBI Taxonomy" id="506594"/>
    <lineage>
        <taxon>Bacteria</taxon>
        <taxon>Bacillati</taxon>
        <taxon>Actinomycetota</taxon>
        <taxon>Actinomycetes</taxon>
        <taxon>Micrococcales</taxon>
        <taxon>Brevibacteriaceae</taxon>
        <taxon>Brevibacterium</taxon>
    </lineage>
</organism>
<dbReference type="InterPro" id="IPR005804">
    <property type="entry name" value="FA_desaturase_dom"/>
</dbReference>
<dbReference type="RefSeq" id="WP_345030339.1">
    <property type="nucleotide sequence ID" value="NZ_BAABGL010000004.1"/>
</dbReference>
<name>A0ABP8J7Z9_9MICO</name>
<dbReference type="EMBL" id="BAABGL010000004">
    <property type="protein sequence ID" value="GAA4386621.1"/>
    <property type="molecule type" value="Genomic_DNA"/>
</dbReference>
<protein>
    <submittedName>
        <fullName evidence="4">Acyl-CoA desaturase</fullName>
    </submittedName>
</protein>
<dbReference type="InterPro" id="IPR012171">
    <property type="entry name" value="Fatty_acid_desaturase"/>
</dbReference>
<reference evidence="5" key="1">
    <citation type="journal article" date="2019" name="Int. J. Syst. Evol. Microbiol.">
        <title>The Global Catalogue of Microorganisms (GCM) 10K type strain sequencing project: providing services to taxonomists for standard genome sequencing and annotation.</title>
        <authorList>
            <consortium name="The Broad Institute Genomics Platform"/>
            <consortium name="The Broad Institute Genome Sequencing Center for Infectious Disease"/>
            <person name="Wu L."/>
            <person name="Ma J."/>
        </authorList>
    </citation>
    <scope>NUCLEOTIDE SEQUENCE [LARGE SCALE GENOMIC DNA]</scope>
    <source>
        <strain evidence="5">JCM 17808</strain>
    </source>
</reference>
<dbReference type="PIRSF" id="PIRSF015921">
    <property type="entry name" value="FA_sphinglp_des"/>
    <property type="match status" value="1"/>
</dbReference>
<dbReference type="CDD" id="cd03506">
    <property type="entry name" value="Delta6-FADS-like"/>
    <property type="match status" value="1"/>
</dbReference>
<gene>
    <name evidence="4" type="ORF">GCM10023167_09750</name>
</gene>
<dbReference type="PANTHER" id="PTHR19353">
    <property type="entry name" value="FATTY ACID DESATURASE 2"/>
    <property type="match status" value="1"/>
</dbReference>
<proteinExistence type="predicted"/>
<accession>A0ABP8J7Z9</accession>